<evidence type="ECO:0000256" key="8">
    <source>
        <dbReference type="SAM" id="SignalP"/>
    </source>
</evidence>
<keyword evidence="3 7" id="KW-1134">Transmembrane beta strand</keyword>
<evidence type="ECO:0000313" key="11">
    <source>
        <dbReference type="Proteomes" id="UP000770785"/>
    </source>
</evidence>
<evidence type="ECO:0000256" key="2">
    <source>
        <dbReference type="ARBA" id="ARBA00022448"/>
    </source>
</evidence>
<sequence>MMKQLHFSYILILFLLMTGQTLSAQFTAQGTIVDEEGITIIGASVLVKGSSSGTVTDFDGNFVVNIPTNKATLIISYTGYSTQQVPVSAAKPTVNIIITSSSQLLQEVVVTGYGETDLNTFSGAATKVSTDIVAPAARSNFAESLEGNVAGLQVSQGSGQPGAFQDVQIRGLGSINASSNPLYVIDGIPIFTGNVGDVSTTSSPLAGINPQDIEDIQVLKDASATSIYGSRGANGVIVITTKRGKAGKAKISANVQTGYSDVSLDDKLKPLTGNEYVELFTEGLVNRSDFTEAEAIARIEQSYDLEQNTDWFEEVTQRGRFTNANLSASGGSDDLRYFLSAGYQDNEGTILGSEFQRYSSRLNLGTDLSDLITINLNASASLTEQKTVPTGGTFANPVRAVFRLVPLLPIRNEDGSFDQSYNLGYNPVAEAELNKRQSNILNLLGTLSATVKIPFVDGLTFEPFLSYNSVQGTDEVFLPPTSGAGNPLGQGIADNDTQNNWLVRNSLKYKTRFNDAHGVDIILGMEAQEFTRINIEATAENFAFANLTTLNNGADPTFIGGERTANSLVGYFFNGNYNYKGLVYANGTYRRDGSSRFGSDNRYANFFSFGVGINLDRFDFLASSNVITQLRLRTSYGQNGNQAGIDDFASRGLYNTGNDYQGNPGTLLTQLENPTLSWEVNKPFNIGLDVGLFDRINMVVDVYSRRTSSLLFEQPISRTNGVEDINANIGELENRGVEFTLNTQNITSNTNGFTWSTSFNFTTNVNEVIALPDGDFADGQRFRRVGQPWNTWFLNGYDNVNPENGRPQWFVDGDKTEITETYNDSEPYEQGTSDPDFFGGMRNTIGFRGFSLTAQLNYRWGQKIYHRWHSFTHTDGSRGLGSTGNVARSVYDRRWQNPGDITDTPEFVVSRNFGGRNASTRFLYDGSYVSLRDVILDYTFASDLLRKVKFGSVRIFAQASNLYIYTKDDRLERDPRTDVSGIIDQEIPIPQTITFGLDATF</sequence>
<keyword evidence="4 7" id="KW-0812">Transmembrane</keyword>
<evidence type="ECO:0000256" key="4">
    <source>
        <dbReference type="ARBA" id="ARBA00022692"/>
    </source>
</evidence>
<evidence type="ECO:0000256" key="3">
    <source>
        <dbReference type="ARBA" id="ARBA00022452"/>
    </source>
</evidence>
<dbReference type="InterPro" id="IPR008969">
    <property type="entry name" value="CarboxyPept-like_regulatory"/>
</dbReference>
<dbReference type="RefSeq" id="WP_168036101.1">
    <property type="nucleotide sequence ID" value="NZ_JAATJH010000001.1"/>
</dbReference>
<dbReference type="SUPFAM" id="SSF56935">
    <property type="entry name" value="Porins"/>
    <property type="match status" value="1"/>
</dbReference>
<evidence type="ECO:0000256" key="7">
    <source>
        <dbReference type="PROSITE-ProRule" id="PRU01360"/>
    </source>
</evidence>
<proteinExistence type="inferred from homology"/>
<comment type="caution">
    <text evidence="10">The sequence shown here is derived from an EMBL/GenBank/DDBJ whole genome shotgun (WGS) entry which is preliminary data.</text>
</comment>
<keyword evidence="8" id="KW-0732">Signal</keyword>
<evidence type="ECO:0000256" key="6">
    <source>
        <dbReference type="ARBA" id="ARBA00023237"/>
    </source>
</evidence>
<dbReference type="Gene3D" id="2.60.40.1120">
    <property type="entry name" value="Carboxypeptidase-like, regulatory domain"/>
    <property type="match status" value="1"/>
</dbReference>
<comment type="subcellular location">
    <subcellularLocation>
        <location evidence="1 7">Cell outer membrane</location>
        <topology evidence="1 7">Multi-pass membrane protein</topology>
    </subcellularLocation>
</comment>
<dbReference type="NCBIfam" id="TIGR04056">
    <property type="entry name" value="OMP_RagA_SusC"/>
    <property type="match status" value="1"/>
</dbReference>
<dbReference type="EMBL" id="JAATJH010000001">
    <property type="protein sequence ID" value="NJC25345.1"/>
    <property type="molecule type" value="Genomic_DNA"/>
</dbReference>
<gene>
    <name evidence="10" type="ORF">GGR27_000826</name>
</gene>
<dbReference type="NCBIfam" id="TIGR04057">
    <property type="entry name" value="SusC_RagA_signa"/>
    <property type="match status" value="1"/>
</dbReference>
<dbReference type="InterPro" id="IPR036942">
    <property type="entry name" value="Beta-barrel_TonB_sf"/>
</dbReference>
<evidence type="ECO:0000256" key="5">
    <source>
        <dbReference type="ARBA" id="ARBA00023136"/>
    </source>
</evidence>
<dbReference type="InterPro" id="IPR023997">
    <property type="entry name" value="TonB-dep_OMP_SusC/RagA_CS"/>
</dbReference>
<dbReference type="Gene3D" id="2.40.170.20">
    <property type="entry name" value="TonB-dependent receptor, beta-barrel domain"/>
    <property type="match status" value="1"/>
</dbReference>
<feature type="domain" description="TonB-dependent receptor plug" evidence="9">
    <location>
        <begin position="122"/>
        <end position="236"/>
    </location>
</feature>
<dbReference type="InterPro" id="IPR023996">
    <property type="entry name" value="TonB-dep_OMP_SusC/RagA"/>
</dbReference>
<dbReference type="SUPFAM" id="SSF49464">
    <property type="entry name" value="Carboxypeptidase regulatory domain-like"/>
    <property type="match status" value="1"/>
</dbReference>
<evidence type="ECO:0000256" key="1">
    <source>
        <dbReference type="ARBA" id="ARBA00004571"/>
    </source>
</evidence>
<dbReference type="Pfam" id="PF13715">
    <property type="entry name" value="CarbopepD_reg_2"/>
    <property type="match status" value="1"/>
</dbReference>
<protein>
    <submittedName>
        <fullName evidence="10">TonB-linked SusC/RagA family outer membrane protein</fullName>
    </submittedName>
</protein>
<keyword evidence="5 7" id="KW-0472">Membrane</keyword>
<keyword evidence="6 7" id="KW-0998">Cell outer membrane</keyword>
<name>A0ABX0X7Z9_9BACT</name>
<keyword evidence="11" id="KW-1185">Reference proteome</keyword>
<dbReference type="Gene3D" id="2.170.130.10">
    <property type="entry name" value="TonB-dependent receptor, plug domain"/>
    <property type="match status" value="1"/>
</dbReference>
<dbReference type="PROSITE" id="PS52016">
    <property type="entry name" value="TONB_DEPENDENT_REC_3"/>
    <property type="match status" value="1"/>
</dbReference>
<reference evidence="10 11" key="1">
    <citation type="submission" date="2020-03" db="EMBL/GenBank/DDBJ databases">
        <title>Genomic Encyclopedia of Type Strains, Phase IV (KMG-IV): sequencing the most valuable type-strain genomes for metagenomic binning, comparative biology and taxonomic classification.</title>
        <authorList>
            <person name="Goeker M."/>
        </authorList>
    </citation>
    <scope>NUCLEOTIDE SEQUENCE [LARGE SCALE GENOMIC DNA]</scope>
    <source>
        <strain evidence="10 11">DSM 105096</strain>
    </source>
</reference>
<dbReference type="InterPro" id="IPR039426">
    <property type="entry name" value="TonB-dep_rcpt-like"/>
</dbReference>
<keyword evidence="2 7" id="KW-0813">Transport</keyword>
<feature type="chain" id="PRO_5045382011" evidence="8">
    <location>
        <begin position="24"/>
        <end position="1001"/>
    </location>
</feature>
<feature type="signal peptide" evidence="8">
    <location>
        <begin position="1"/>
        <end position="23"/>
    </location>
</feature>
<organism evidence="10 11">
    <name type="scientific">Neolewinella antarctica</name>
    <dbReference type="NCBI Taxonomy" id="442734"/>
    <lineage>
        <taxon>Bacteria</taxon>
        <taxon>Pseudomonadati</taxon>
        <taxon>Bacteroidota</taxon>
        <taxon>Saprospiria</taxon>
        <taxon>Saprospirales</taxon>
        <taxon>Lewinellaceae</taxon>
        <taxon>Neolewinella</taxon>
    </lineage>
</organism>
<dbReference type="InterPro" id="IPR037066">
    <property type="entry name" value="Plug_dom_sf"/>
</dbReference>
<dbReference type="Pfam" id="PF07715">
    <property type="entry name" value="Plug"/>
    <property type="match status" value="1"/>
</dbReference>
<comment type="similarity">
    <text evidence="7">Belongs to the TonB-dependent receptor family.</text>
</comment>
<evidence type="ECO:0000313" key="10">
    <source>
        <dbReference type="EMBL" id="NJC25345.1"/>
    </source>
</evidence>
<dbReference type="InterPro" id="IPR012910">
    <property type="entry name" value="Plug_dom"/>
</dbReference>
<accession>A0ABX0X7Z9</accession>
<evidence type="ECO:0000259" key="9">
    <source>
        <dbReference type="Pfam" id="PF07715"/>
    </source>
</evidence>
<dbReference type="Proteomes" id="UP000770785">
    <property type="component" value="Unassembled WGS sequence"/>
</dbReference>